<organism evidence="1 2">
    <name type="scientific">Paraburkholderia ribeironis</name>
    <dbReference type="NCBI Taxonomy" id="1247936"/>
    <lineage>
        <taxon>Bacteria</taxon>
        <taxon>Pseudomonadati</taxon>
        <taxon>Pseudomonadota</taxon>
        <taxon>Betaproteobacteria</taxon>
        <taxon>Burkholderiales</taxon>
        <taxon>Burkholderiaceae</taxon>
        <taxon>Paraburkholderia</taxon>
    </lineage>
</organism>
<accession>A0A1N7SKF5</accession>
<reference evidence="1 2" key="1">
    <citation type="submission" date="2016-12" db="EMBL/GenBank/DDBJ databases">
        <authorList>
            <person name="Song W.-J."/>
            <person name="Kurnit D.M."/>
        </authorList>
    </citation>
    <scope>NUCLEOTIDE SEQUENCE [LARGE SCALE GENOMIC DNA]</scope>
    <source>
        <strain evidence="1 2">STM7296</strain>
    </source>
</reference>
<keyword evidence="2" id="KW-1185">Reference proteome</keyword>
<protein>
    <submittedName>
        <fullName evidence="1">Uncharacterized protein</fullName>
    </submittedName>
</protein>
<dbReference type="Proteomes" id="UP000187012">
    <property type="component" value="Unassembled WGS sequence"/>
</dbReference>
<evidence type="ECO:0000313" key="1">
    <source>
        <dbReference type="EMBL" id="SIT47802.1"/>
    </source>
</evidence>
<evidence type="ECO:0000313" key="2">
    <source>
        <dbReference type="Proteomes" id="UP000187012"/>
    </source>
</evidence>
<dbReference type="EMBL" id="CYGX02000082">
    <property type="protein sequence ID" value="SIT47802.1"/>
    <property type="molecule type" value="Genomic_DNA"/>
</dbReference>
<name>A0A1N7SKF5_9BURK</name>
<sequence length="32" mass="3375">MKITAVGVDIAKNVFVRPASRVSFCFTGAGMT</sequence>
<dbReference type="AlphaFoldDB" id="A0A1N7SKF5"/>
<gene>
    <name evidence="1" type="ORF">BN2475_820007</name>
</gene>
<proteinExistence type="predicted"/>